<dbReference type="GO" id="GO:0009055">
    <property type="term" value="F:electron transfer activity"/>
    <property type="evidence" value="ECO:0007669"/>
    <property type="project" value="InterPro"/>
</dbReference>
<proteinExistence type="inferred from homology"/>
<dbReference type="STRING" id="329046.A0A1Y2B3G4"/>
<gene>
    <name evidence="14" type="ORF">BCR33DRAFT_857856</name>
</gene>
<keyword evidence="10 12" id="KW-0472">Membrane</keyword>
<accession>A0A1Y2B3G4</accession>
<evidence type="ECO:0000313" key="15">
    <source>
        <dbReference type="Proteomes" id="UP000193642"/>
    </source>
</evidence>
<evidence type="ECO:0000256" key="7">
    <source>
        <dbReference type="ARBA" id="ARBA00022982"/>
    </source>
</evidence>
<evidence type="ECO:0000313" key="14">
    <source>
        <dbReference type="EMBL" id="ORY29100.1"/>
    </source>
</evidence>
<dbReference type="SUPFAM" id="SSF81342">
    <property type="entry name" value="Transmembrane di-heme cytochromes"/>
    <property type="match status" value="1"/>
</dbReference>
<dbReference type="InterPro" id="IPR011577">
    <property type="entry name" value="Cyt_b561_bac/Ni-Hgenase"/>
</dbReference>
<dbReference type="CDD" id="cd00299">
    <property type="entry name" value="GST_C_family"/>
    <property type="match status" value="1"/>
</dbReference>
<dbReference type="SUPFAM" id="SSF47616">
    <property type="entry name" value="GST C-terminal domain-like"/>
    <property type="match status" value="1"/>
</dbReference>
<evidence type="ECO:0000256" key="2">
    <source>
        <dbReference type="ARBA" id="ARBA00022448"/>
    </source>
</evidence>
<evidence type="ECO:0000256" key="1">
    <source>
        <dbReference type="ARBA" id="ARBA00004651"/>
    </source>
</evidence>
<sequence length="273" mass="29884">MISRLQKDHPVPTLYPGNFADCHRCLIYLNREFFPAFDKALYENSQEHREQLEAAVTEIVHTLENHSSGPYLLGDDFSIVDVVLAPFLRRLGLIPGLKIDEGVLGKYLQKLEETPMAAPLAYSRAMSAMHWGIGGLMLGCIGTVKASQNTQDKALKAKYMNWHKSLAVIVAFAVPARIGLRFASKIPAHIPGPKVIQWAGDAGHIALYGFMIGMPASGLAMGYYSGYGALGGQLYFAHNIMGQALEFVVLAHVGAAAYHTVLGHKIFSRISIF</sequence>
<dbReference type="PANTHER" id="PTHR30529:SF1">
    <property type="entry name" value="CYTOCHROME B561 HOMOLOG 2"/>
    <property type="match status" value="1"/>
</dbReference>
<evidence type="ECO:0000256" key="5">
    <source>
        <dbReference type="ARBA" id="ARBA00022692"/>
    </source>
</evidence>
<comment type="caution">
    <text evidence="14">The sequence shown here is derived from an EMBL/GenBank/DDBJ whole genome shotgun (WGS) entry which is preliminary data.</text>
</comment>
<evidence type="ECO:0000259" key="13">
    <source>
        <dbReference type="Pfam" id="PF01292"/>
    </source>
</evidence>
<keyword evidence="8 12" id="KW-1133">Transmembrane helix</keyword>
<evidence type="ECO:0000256" key="6">
    <source>
        <dbReference type="ARBA" id="ARBA00022723"/>
    </source>
</evidence>
<comment type="similarity">
    <text evidence="11">Belongs to the cytochrome b561 family.</text>
</comment>
<keyword evidence="5 12" id="KW-0812">Transmembrane</keyword>
<dbReference type="InterPro" id="IPR052168">
    <property type="entry name" value="Cytochrome_b561_oxidase"/>
</dbReference>
<dbReference type="OrthoDB" id="198925at2759"/>
<keyword evidence="3" id="KW-1003">Cell membrane</keyword>
<feature type="transmembrane region" description="Helical" evidence="12">
    <location>
        <begin position="205"/>
        <end position="224"/>
    </location>
</feature>
<evidence type="ECO:0000256" key="10">
    <source>
        <dbReference type="ARBA" id="ARBA00023136"/>
    </source>
</evidence>
<feature type="transmembrane region" description="Helical" evidence="12">
    <location>
        <begin position="244"/>
        <end position="262"/>
    </location>
</feature>
<dbReference type="GO" id="GO:0020037">
    <property type="term" value="F:heme binding"/>
    <property type="evidence" value="ECO:0007669"/>
    <property type="project" value="TreeGrafter"/>
</dbReference>
<dbReference type="GO" id="GO:0005886">
    <property type="term" value="C:plasma membrane"/>
    <property type="evidence" value="ECO:0007669"/>
    <property type="project" value="UniProtKB-SubCell"/>
</dbReference>
<keyword evidence="4" id="KW-0349">Heme</keyword>
<dbReference type="InterPro" id="IPR016174">
    <property type="entry name" value="Di-haem_cyt_TM"/>
</dbReference>
<keyword evidence="2" id="KW-0813">Transport</keyword>
<dbReference type="InterPro" id="IPR036282">
    <property type="entry name" value="Glutathione-S-Trfase_C_sf"/>
</dbReference>
<evidence type="ECO:0000256" key="12">
    <source>
        <dbReference type="SAM" id="Phobius"/>
    </source>
</evidence>
<dbReference type="EMBL" id="MCGO01000090">
    <property type="protein sequence ID" value="ORY29100.1"/>
    <property type="molecule type" value="Genomic_DNA"/>
</dbReference>
<dbReference type="GO" id="GO:0046872">
    <property type="term" value="F:metal ion binding"/>
    <property type="evidence" value="ECO:0007669"/>
    <property type="project" value="UniProtKB-KW"/>
</dbReference>
<keyword evidence="15" id="KW-1185">Reference proteome</keyword>
<keyword evidence="9" id="KW-0408">Iron</keyword>
<dbReference type="GO" id="GO:0022904">
    <property type="term" value="P:respiratory electron transport chain"/>
    <property type="evidence" value="ECO:0007669"/>
    <property type="project" value="InterPro"/>
</dbReference>
<evidence type="ECO:0000256" key="3">
    <source>
        <dbReference type="ARBA" id="ARBA00022475"/>
    </source>
</evidence>
<protein>
    <recommendedName>
        <fullName evidence="13">Cytochrome b561 bacterial/Ni-hydrogenase domain-containing protein</fullName>
    </recommendedName>
</protein>
<evidence type="ECO:0000256" key="9">
    <source>
        <dbReference type="ARBA" id="ARBA00023004"/>
    </source>
</evidence>
<dbReference type="Gene3D" id="1.20.1050.10">
    <property type="match status" value="1"/>
</dbReference>
<evidence type="ECO:0000256" key="11">
    <source>
        <dbReference type="ARBA" id="ARBA00037975"/>
    </source>
</evidence>
<organism evidence="14 15">
    <name type="scientific">Rhizoclosmatium globosum</name>
    <dbReference type="NCBI Taxonomy" id="329046"/>
    <lineage>
        <taxon>Eukaryota</taxon>
        <taxon>Fungi</taxon>
        <taxon>Fungi incertae sedis</taxon>
        <taxon>Chytridiomycota</taxon>
        <taxon>Chytridiomycota incertae sedis</taxon>
        <taxon>Chytridiomycetes</taxon>
        <taxon>Chytridiales</taxon>
        <taxon>Chytriomycetaceae</taxon>
        <taxon>Rhizoclosmatium</taxon>
    </lineage>
</organism>
<dbReference type="Pfam" id="PF13410">
    <property type="entry name" value="GST_C_2"/>
    <property type="match status" value="1"/>
</dbReference>
<feature type="domain" description="Cytochrome b561 bacterial/Ni-hydrogenase" evidence="13">
    <location>
        <begin position="122"/>
        <end position="269"/>
    </location>
</feature>
<dbReference type="AlphaFoldDB" id="A0A1Y2B3G4"/>
<comment type="subcellular location">
    <subcellularLocation>
        <location evidence="1">Cell membrane</location>
        <topology evidence="1">Multi-pass membrane protein</topology>
    </subcellularLocation>
</comment>
<dbReference type="Proteomes" id="UP000193642">
    <property type="component" value="Unassembled WGS sequence"/>
</dbReference>
<evidence type="ECO:0000256" key="4">
    <source>
        <dbReference type="ARBA" id="ARBA00022617"/>
    </source>
</evidence>
<reference evidence="14 15" key="1">
    <citation type="submission" date="2016-07" db="EMBL/GenBank/DDBJ databases">
        <title>Pervasive Adenine N6-methylation of Active Genes in Fungi.</title>
        <authorList>
            <consortium name="DOE Joint Genome Institute"/>
            <person name="Mondo S.J."/>
            <person name="Dannebaum R.O."/>
            <person name="Kuo R.C."/>
            <person name="Labutti K."/>
            <person name="Haridas S."/>
            <person name="Kuo A."/>
            <person name="Salamov A."/>
            <person name="Ahrendt S.R."/>
            <person name="Lipzen A."/>
            <person name="Sullivan W."/>
            <person name="Andreopoulos W.B."/>
            <person name="Clum A."/>
            <person name="Lindquist E."/>
            <person name="Daum C."/>
            <person name="Ramamoorthy G.K."/>
            <person name="Gryganskyi A."/>
            <person name="Culley D."/>
            <person name="Magnuson J.K."/>
            <person name="James T.Y."/>
            <person name="O'Malley M.A."/>
            <person name="Stajich J.E."/>
            <person name="Spatafora J.W."/>
            <person name="Visel A."/>
            <person name="Grigoriev I.V."/>
        </authorList>
    </citation>
    <scope>NUCLEOTIDE SEQUENCE [LARGE SCALE GENOMIC DNA]</scope>
    <source>
        <strain evidence="14 15">JEL800</strain>
    </source>
</reference>
<name>A0A1Y2B3G4_9FUNG</name>
<dbReference type="Pfam" id="PF01292">
    <property type="entry name" value="Ni_hydr_CYTB"/>
    <property type="match status" value="1"/>
</dbReference>
<keyword evidence="6" id="KW-0479">Metal-binding</keyword>
<dbReference type="PANTHER" id="PTHR30529">
    <property type="entry name" value="CYTOCHROME B561"/>
    <property type="match status" value="1"/>
</dbReference>
<keyword evidence="7" id="KW-0249">Electron transport</keyword>
<evidence type="ECO:0000256" key="8">
    <source>
        <dbReference type="ARBA" id="ARBA00022989"/>
    </source>
</evidence>